<name>A0A6A6JRA6_WESOR</name>
<feature type="region of interest" description="Disordered" evidence="2">
    <location>
        <begin position="94"/>
        <end position="126"/>
    </location>
</feature>
<keyword evidence="5" id="KW-1185">Reference proteome</keyword>
<dbReference type="Gene3D" id="2.20.70.10">
    <property type="match status" value="2"/>
</dbReference>
<feature type="compositionally biased region" description="Basic and acidic residues" evidence="2">
    <location>
        <begin position="511"/>
        <end position="538"/>
    </location>
</feature>
<feature type="region of interest" description="Disordered" evidence="2">
    <location>
        <begin position="167"/>
        <end position="195"/>
    </location>
</feature>
<dbReference type="EMBL" id="ML986487">
    <property type="protein sequence ID" value="KAF2279082.1"/>
    <property type="molecule type" value="Genomic_DNA"/>
</dbReference>
<dbReference type="OrthoDB" id="410044at2759"/>
<dbReference type="InterPro" id="IPR036020">
    <property type="entry name" value="WW_dom_sf"/>
</dbReference>
<evidence type="ECO:0000313" key="4">
    <source>
        <dbReference type="EMBL" id="KAF2279082.1"/>
    </source>
</evidence>
<feature type="compositionally biased region" description="Basic residues" evidence="2">
    <location>
        <begin position="105"/>
        <end position="122"/>
    </location>
</feature>
<dbReference type="SUPFAM" id="SSF51045">
    <property type="entry name" value="WW domain"/>
    <property type="match status" value="2"/>
</dbReference>
<dbReference type="InterPro" id="IPR001202">
    <property type="entry name" value="WW_dom"/>
</dbReference>
<dbReference type="SUPFAM" id="SSF81698">
    <property type="entry name" value="FF domain"/>
    <property type="match status" value="1"/>
</dbReference>
<feature type="region of interest" description="Disordered" evidence="2">
    <location>
        <begin position="491"/>
        <end position="538"/>
    </location>
</feature>
<dbReference type="GeneID" id="54547089"/>
<feature type="compositionally biased region" description="Acidic residues" evidence="2">
    <location>
        <begin position="184"/>
        <end position="195"/>
    </location>
</feature>
<dbReference type="Gene3D" id="1.10.10.440">
    <property type="entry name" value="FF domain"/>
    <property type="match status" value="2"/>
</dbReference>
<dbReference type="AlphaFoldDB" id="A0A6A6JRA6"/>
<proteinExistence type="predicted"/>
<protein>
    <recommendedName>
        <fullName evidence="3">WW domain-containing protein</fullName>
    </recommendedName>
</protein>
<keyword evidence="1" id="KW-0677">Repeat</keyword>
<gene>
    <name evidence="4" type="ORF">EI97DRAFT_227251</name>
</gene>
<accession>A0A6A6JRA6</accession>
<feature type="compositionally biased region" description="Basic and acidic residues" evidence="2">
    <location>
        <begin position="167"/>
        <end position="183"/>
    </location>
</feature>
<sequence>MADLPARPPAGLPPLPPGWSEHKAPTGHTYYYNRDTGKSTYTRPVVPIQTLHRPVFAPAPAPATSSFPNVFPTQDTFNAHHPAFNFGAPYHGGDHRGGHRDGHRGAHRGGPHHHQPKDRPKHRTDIPNCAPWVLVRTKLGRRFVWNKDTNESFWKFPPDVMKAVIEMDRRGREKKERRERGEPSSDEGEGEREDVLAEVEAELAVKEDEIRGQIVEVEGEEGMEGDSEYEEVEVTDDEGEEGGPSKRQRTEEPSAQPEGSPQPMELGEDDLSWQLAQMEALENGHAYYEGGEGEEEEEGLPLTEEDCQALFRELLDDMHMSPYTPWEKVLENTALYDDDRYKALPNMRARKECFDAWSRDRIAEIKAQRAQQAKRDPKIPYLDFLHRYATSGKLYWQEFQRKYRKEPEMKDYKLPDKEKEKLYREHVKRLAMRLADREADLKALLQAQPLGKLNNRTTLDTLPDAVRADLRFISLPGPARDSLVERFISTLPPPPEDAQQAGLSEEQQAELAKKKAERERRERALREREDRVREERRRLEREAAFGREALREGEEEIQRAMRLGKEGLRGRLEGEE</sequence>
<dbReference type="InterPro" id="IPR002713">
    <property type="entry name" value="FF_domain"/>
</dbReference>
<feature type="compositionally biased region" description="Acidic residues" evidence="2">
    <location>
        <begin position="217"/>
        <end position="241"/>
    </location>
</feature>
<dbReference type="GO" id="GO:0005634">
    <property type="term" value="C:nucleus"/>
    <property type="evidence" value="ECO:0007669"/>
    <property type="project" value="TreeGrafter"/>
</dbReference>
<evidence type="ECO:0000256" key="1">
    <source>
        <dbReference type="ARBA" id="ARBA00022737"/>
    </source>
</evidence>
<evidence type="ECO:0000313" key="5">
    <source>
        <dbReference type="Proteomes" id="UP000800097"/>
    </source>
</evidence>
<evidence type="ECO:0000259" key="3">
    <source>
        <dbReference type="PROSITE" id="PS50020"/>
    </source>
</evidence>
<organism evidence="4 5">
    <name type="scientific">Westerdykella ornata</name>
    <dbReference type="NCBI Taxonomy" id="318751"/>
    <lineage>
        <taxon>Eukaryota</taxon>
        <taxon>Fungi</taxon>
        <taxon>Dikarya</taxon>
        <taxon>Ascomycota</taxon>
        <taxon>Pezizomycotina</taxon>
        <taxon>Dothideomycetes</taxon>
        <taxon>Pleosporomycetidae</taxon>
        <taxon>Pleosporales</taxon>
        <taxon>Sporormiaceae</taxon>
        <taxon>Westerdykella</taxon>
    </lineage>
</organism>
<feature type="region of interest" description="Disordered" evidence="2">
    <location>
        <begin position="210"/>
        <end position="302"/>
    </location>
</feature>
<dbReference type="CDD" id="cd00201">
    <property type="entry name" value="WW"/>
    <property type="match status" value="1"/>
</dbReference>
<dbReference type="PROSITE" id="PS50020">
    <property type="entry name" value="WW_DOMAIN_2"/>
    <property type="match status" value="1"/>
</dbReference>
<feature type="compositionally biased region" description="Pro residues" evidence="2">
    <location>
        <begin position="1"/>
        <end position="17"/>
    </location>
</feature>
<dbReference type="SMART" id="SM00456">
    <property type="entry name" value="WW"/>
    <property type="match status" value="2"/>
</dbReference>
<dbReference type="Pfam" id="PF00397">
    <property type="entry name" value="WW"/>
    <property type="match status" value="1"/>
</dbReference>
<reference evidence="4" key="1">
    <citation type="journal article" date="2020" name="Stud. Mycol.">
        <title>101 Dothideomycetes genomes: a test case for predicting lifestyles and emergence of pathogens.</title>
        <authorList>
            <person name="Haridas S."/>
            <person name="Albert R."/>
            <person name="Binder M."/>
            <person name="Bloem J."/>
            <person name="Labutti K."/>
            <person name="Salamov A."/>
            <person name="Andreopoulos B."/>
            <person name="Baker S."/>
            <person name="Barry K."/>
            <person name="Bills G."/>
            <person name="Bluhm B."/>
            <person name="Cannon C."/>
            <person name="Castanera R."/>
            <person name="Culley D."/>
            <person name="Daum C."/>
            <person name="Ezra D."/>
            <person name="Gonzalez J."/>
            <person name="Henrissat B."/>
            <person name="Kuo A."/>
            <person name="Liang C."/>
            <person name="Lipzen A."/>
            <person name="Lutzoni F."/>
            <person name="Magnuson J."/>
            <person name="Mondo S."/>
            <person name="Nolan M."/>
            <person name="Ohm R."/>
            <person name="Pangilinan J."/>
            <person name="Park H.-J."/>
            <person name="Ramirez L."/>
            <person name="Alfaro M."/>
            <person name="Sun H."/>
            <person name="Tritt A."/>
            <person name="Yoshinaga Y."/>
            <person name="Zwiers L.-H."/>
            <person name="Turgeon B."/>
            <person name="Goodwin S."/>
            <person name="Spatafora J."/>
            <person name="Crous P."/>
            <person name="Grigoriev I."/>
        </authorList>
    </citation>
    <scope>NUCLEOTIDE SEQUENCE</scope>
    <source>
        <strain evidence="4">CBS 379.55</strain>
    </source>
</reference>
<dbReference type="SMART" id="SM00441">
    <property type="entry name" value="FF"/>
    <property type="match status" value="2"/>
</dbReference>
<dbReference type="Proteomes" id="UP000800097">
    <property type="component" value="Unassembled WGS sequence"/>
</dbReference>
<feature type="region of interest" description="Disordered" evidence="2">
    <location>
        <begin position="1"/>
        <end position="22"/>
    </location>
</feature>
<dbReference type="RefSeq" id="XP_033656621.1">
    <property type="nucleotide sequence ID" value="XM_033793914.1"/>
</dbReference>
<dbReference type="Pfam" id="PF01846">
    <property type="entry name" value="FF"/>
    <property type="match status" value="1"/>
</dbReference>
<dbReference type="GO" id="GO:0003712">
    <property type="term" value="F:transcription coregulator activity"/>
    <property type="evidence" value="ECO:0007669"/>
    <property type="project" value="TreeGrafter"/>
</dbReference>
<feature type="domain" description="WW" evidence="3">
    <location>
        <begin position="13"/>
        <end position="46"/>
    </location>
</feature>
<dbReference type="PANTHER" id="PTHR15377">
    <property type="entry name" value="TRANSCRIPTION ELONGATION REGULATOR 1"/>
    <property type="match status" value="1"/>
</dbReference>
<evidence type="ECO:0000256" key="2">
    <source>
        <dbReference type="SAM" id="MobiDB-lite"/>
    </source>
</evidence>
<feature type="compositionally biased region" description="Basic and acidic residues" evidence="2">
    <location>
        <begin position="94"/>
        <end position="104"/>
    </location>
</feature>
<dbReference type="InterPro" id="IPR045148">
    <property type="entry name" value="TCRG1-like"/>
</dbReference>
<dbReference type="PANTHER" id="PTHR15377:SF3">
    <property type="entry name" value="WW DOMAIN-CONTAINING PROTEIN"/>
    <property type="match status" value="1"/>
</dbReference>
<dbReference type="PROSITE" id="PS01159">
    <property type="entry name" value="WW_DOMAIN_1"/>
    <property type="match status" value="1"/>
</dbReference>
<dbReference type="FunFam" id="2.20.70.10:FF:000049">
    <property type="entry name" value="Transcription elongation regulator 1-like"/>
    <property type="match status" value="1"/>
</dbReference>
<dbReference type="GO" id="GO:0070063">
    <property type="term" value="F:RNA polymerase binding"/>
    <property type="evidence" value="ECO:0007669"/>
    <property type="project" value="InterPro"/>
</dbReference>
<feature type="compositionally biased region" description="Acidic residues" evidence="2">
    <location>
        <begin position="291"/>
        <end position="302"/>
    </location>
</feature>
<dbReference type="InterPro" id="IPR036517">
    <property type="entry name" value="FF_domain_sf"/>
</dbReference>